<dbReference type="AlphaFoldDB" id="A0A7L9RVC5"/>
<reference evidence="2 3" key="1">
    <citation type="submission" date="2020-06" db="EMBL/GenBank/DDBJ databases">
        <title>The endosymbiont of the kinetoplastid Bodo saltans is a Paracaedibacter-like alpha-proteobacterium possessing a putative toxin-antitoxin system.</title>
        <authorList>
            <person name="Midha S."/>
            <person name="Rigden D.J."/>
            <person name="Siozios S."/>
            <person name="Hurst G.D.D."/>
            <person name="Jackson A.P."/>
        </authorList>
    </citation>
    <scope>NUCLEOTIDE SEQUENCE [LARGE SCALE GENOMIC DNA]</scope>
    <source>
        <strain evidence="2">Lake Konstanz</strain>
    </source>
</reference>
<proteinExistence type="predicted"/>
<evidence type="ECO:0000313" key="3">
    <source>
        <dbReference type="Proteomes" id="UP000594001"/>
    </source>
</evidence>
<name>A0A7L9RVC5_9PROT</name>
<dbReference type="RefSeq" id="WP_350331850.1">
    <property type="nucleotide sequence ID" value="NZ_CP054719.1"/>
</dbReference>
<dbReference type="Proteomes" id="UP000594001">
    <property type="component" value="Chromosome"/>
</dbReference>
<evidence type="ECO:0000256" key="1">
    <source>
        <dbReference type="SAM" id="MobiDB-lite"/>
    </source>
</evidence>
<gene>
    <name evidence="2" type="ORF">CPBP_01087</name>
</gene>
<keyword evidence="3" id="KW-1185">Reference proteome</keyword>
<evidence type="ECO:0008006" key="4">
    <source>
        <dbReference type="Google" id="ProtNLM"/>
    </source>
</evidence>
<sequence>MIDDAKTSNRHEHELSMDEILSSIRNIITEDQETKPELRRTFPEDSTTNPSGARMMEDLPRFDQDEFVLPNFKEEELNERKLEERTVRNQSVFPDEDFNLKHRNERSVQETTDPYYKREQFTREASSNEDRISKALKGIVDSYVQQNMSDLRKEEPVRSFEPQYAPAGRLTETISAVVEKTMLLRVEEWLHRNLPGILEKAILKELERVINQMKL</sequence>
<dbReference type="EMBL" id="CP054719">
    <property type="protein sequence ID" value="QOL20298.1"/>
    <property type="molecule type" value="Genomic_DNA"/>
</dbReference>
<organism evidence="2 3">
    <name type="scientific">Candidatus Bodocaedibacter vickermanii</name>
    <dbReference type="NCBI Taxonomy" id="2741701"/>
    <lineage>
        <taxon>Bacteria</taxon>
        <taxon>Pseudomonadati</taxon>
        <taxon>Pseudomonadota</taxon>
        <taxon>Alphaproteobacteria</taxon>
        <taxon>Holosporales</taxon>
        <taxon>Candidatus Paracaedibacteraceae</taxon>
        <taxon>Candidatus Bodocaedibacter</taxon>
    </lineage>
</organism>
<evidence type="ECO:0000313" key="2">
    <source>
        <dbReference type="EMBL" id="QOL20298.1"/>
    </source>
</evidence>
<feature type="region of interest" description="Disordered" evidence="1">
    <location>
        <begin position="31"/>
        <end position="55"/>
    </location>
</feature>
<accession>A0A7L9RVC5</accession>
<protein>
    <recommendedName>
        <fullName evidence="4">DUF2497 domain-containing protein</fullName>
    </recommendedName>
</protein>
<dbReference type="KEGG" id="pbal:CPBP_01087"/>
<feature type="compositionally biased region" description="Basic and acidic residues" evidence="1">
    <location>
        <begin position="32"/>
        <end position="43"/>
    </location>
</feature>